<keyword evidence="1" id="KW-1133">Transmembrane helix</keyword>
<gene>
    <name evidence="2" type="ORF">METBIDRAFT_152767</name>
</gene>
<name>A0A1A0HEG6_9ASCO</name>
<protein>
    <submittedName>
        <fullName evidence="2">Uncharacterized protein</fullName>
    </submittedName>
</protein>
<dbReference type="RefSeq" id="XP_018712882.1">
    <property type="nucleotide sequence ID" value="XM_018854579.1"/>
</dbReference>
<sequence>MRVEEGHELKAICSFAPLHTCPVAFRAACFLEFVYVVTFGFLFFGDGFPVWSVFSFHYVALLGPMKYSTGRECRS</sequence>
<evidence type="ECO:0000256" key="1">
    <source>
        <dbReference type="SAM" id="Phobius"/>
    </source>
</evidence>
<keyword evidence="1" id="KW-0812">Transmembrane</keyword>
<feature type="transmembrane region" description="Helical" evidence="1">
    <location>
        <begin position="23"/>
        <end position="44"/>
    </location>
</feature>
<proteinExistence type="predicted"/>
<keyword evidence="3" id="KW-1185">Reference proteome</keyword>
<accession>A0A1A0HEG6</accession>
<reference evidence="2 3" key="1">
    <citation type="submission" date="2016-05" db="EMBL/GenBank/DDBJ databases">
        <title>Comparative genomics of biotechnologically important yeasts.</title>
        <authorList>
            <consortium name="DOE Joint Genome Institute"/>
            <person name="Riley R."/>
            <person name="Haridas S."/>
            <person name="Wolfe K.H."/>
            <person name="Lopes M.R."/>
            <person name="Hittinger C.T."/>
            <person name="Goker M."/>
            <person name="Salamov A."/>
            <person name="Wisecaver J."/>
            <person name="Long T.M."/>
            <person name="Aerts A.L."/>
            <person name="Barry K."/>
            <person name="Choi C."/>
            <person name="Clum A."/>
            <person name="Coughlan A.Y."/>
            <person name="Deshpande S."/>
            <person name="Douglass A.P."/>
            <person name="Hanson S.J."/>
            <person name="Klenk H.-P."/>
            <person name="LaButti K."/>
            <person name="Lapidus A."/>
            <person name="Lindquist E."/>
            <person name="Lipzen A."/>
            <person name="Meier-kolthoff J.P."/>
            <person name="Ohm R.A."/>
            <person name="Otillar R.P."/>
            <person name="Pangilinan J."/>
            <person name="Peng Y."/>
            <person name="Rokas A."/>
            <person name="Rosa C.A."/>
            <person name="Scheuner C."/>
            <person name="Sibirny A.A."/>
            <person name="Slot J.C."/>
            <person name="Stielow J.B."/>
            <person name="Sun H."/>
            <person name="Kurtzman C.P."/>
            <person name="Blackwell M."/>
            <person name="Grigoriev I.V."/>
            <person name="Jeffries T.W."/>
        </authorList>
    </citation>
    <scope>NUCLEOTIDE SEQUENCE [LARGE SCALE GENOMIC DNA]</scope>
    <source>
        <strain evidence="2 3">NRRL YB-4993</strain>
    </source>
</reference>
<dbReference type="EMBL" id="LXTC01000002">
    <property type="protein sequence ID" value="OBA22386.1"/>
    <property type="molecule type" value="Genomic_DNA"/>
</dbReference>
<dbReference type="GeneID" id="30027555"/>
<dbReference type="Proteomes" id="UP000092555">
    <property type="component" value="Unassembled WGS sequence"/>
</dbReference>
<organism evidence="2 3">
    <name type="scientific">Metschnikowia bicuspidata var. bicuspidata NRRL YB-4993</name>
    <dbReference type="NCBI Taxonomy" id="869754"/>
    <lineage>
        <taxon>Eukaryota</taxon>
        <taxon>Fungi</taxon>
        <taxon>Dikarya</taxon>
        <taxon>Ascomycota</taxon>
        <taxon>Saccharomycotina</taxon>
        <taxon>Pichiomycetes</taxon>
        <taxon>Metschnikowiaceae</taxon>
        <taxon>Metschnikowia</taxon>
    </lineage>
</organism>
<evidence type="ECO:0000313" key="2">
    <source>
        <dbReference type="EMBL" id="OBA22386.1"/>
    </source>
</evidence>
<comment type="caution">
    <text evidence="2">The sequence shown here is derived from an EMBL/GenBank/DDBJ whole genome shotgun (WGS) entry which is preliminary data.</text>
</comment>
<keyword evidence="1" id="KW-0472">Membrane</keyword>
<evidence type="ECO:0000313" key="3">
    <source>
        <dbReference type="Proteomes" id="UP000092555"/>
    </source>
</evidence>
<dbReference type="AlphaFoldDB" id="A0A1A0HEG6"/>